<organism evidence="1 2">
    <name type="scientific">Aspergillus sclerotiicarbonarius (strain CBS 121057 / IBT 28362)</name>
    <dbReference type="NCBI Taxonomy" id="1448318"/>
    <lineage>
        <taxon>Eukaryota</taxon>
        <taxon>Fungi</taxon>
        <taxon>Dikarya</taxon>
        <taxon>Ascomycota</taxon>
        <taxon>Pezizomycotina</taxon>
        <taxon>Eurotiomycetes</taxon>
        <taxon>Eurotiomycetidae</taxon>
        <taxon>Eurotiales</taxon>
        <taxon>Aspergillaceae</taxon>
        <taxon>Aspergillus</taxon>
        <taxon>Aspergillus subgen. Circumdati</taxon>
    </lineage>
</organism>
<sequence>MDPVVGLNTTSSLGWLQHLLTVGGIVPAINKKYHFCICDNAAWNRAALLHSKGETFGVMLHHPNKELSSGRFPDLLPAVHPLHRTSLSEASALSQAPNARQLGLAVQDHGNRPNPCCTHIGSAGSPTSRAFQGGLVPCDLSWGDNLLIDVWDTKAAVEQRPSTPTDFSR</sequence>
<gene>
    <name evidence="1" type="ORF">BO78DRAFT_123368</name>
</gene>
<evidence type="ECO:0000313" key="1">
    <source>
        <dbReference type="EMBL" id="PYI06068.1"/>
    </source>
</evidence>
<dbReference type="AlphaFoldDB" id="A0A319EHP8"/>
<dbReference type="EMBL" id="KZ826352">
    <property type="protein sequence ID" value="PYI06068.1"/>
    <property type="molecule type" value="Genomic_DNA"/>
</dbReference>
<accession>A0A319EHP8</accession>
<dbReference type="VEuPathDB" id="FungiDB:BO78DRAFT_123368"/>
<evidence type="ECO:0000313" key="2">
    <source>
        <dbReference type="Proteomes" id="UP000248423"/>
    </source>
</evidence>
<reference evidence="1 2" key="1">
    <citation type="submission" date="2018-02" db="EMBL/GenBank/DDBJ databases">
        <title>The genomes of Aspergillus section Nigri reveals drivers in fungal speciation.</title>
        <authorList>
            <consortium name="DOE Joint Genome Institute"/>
            <person name="Vesth T.C."/>
            <person name="Nybo J."/>
            <person name="Theobald S."/>
            <person name="Brandl J."/>
            <person name="Frisvad J.C."/>
            <person name="Nielsen K.F."/>
            <person name="Lyhne E.K."/>
            <person name="Kogle M.E."/>
            <person name="Kuo A."/>
            <person name="Riley R."/>
            <person name="Clum A."/>
            <person name="Nolan M."/>
            <person name="Lipzen A."/>
            <person name="Salamov A."/>
            <person name="Henrissat B."/>
            <person name="Wiebenga A."/>
            <person name="De vries R.P."/>
            <person name="Grigoriev I.V."/>
            <person name="Mortensen U.H."/>
            <person name="Andersen M.R."/>
            <person name="Baker S.E."/>
        </authorList>
    </citation>
    <scope>NUCLEOTIDE SEQUENCE [LARGE SCALE GENOMIC DNA]</scope>
    <source>
        <strain evidence="1 2">CBS 121057</strain>
    </source>
</reference>
<dbReference type="Proteomes" id="UP000248423">
    <property type="component" value="Unassembled WGS sequence"/>
</dbReference>
<keyword evidence="2" id="KW-1185">Reference proteome</keyword>
<proteinExistence type="predicted"/>
<name>A0A319EHP8_ASPSB</name>
<protein>
    <submittedName>
        <fullName evidence="1">Uncharacterized protein</fullName>
    </submittedName>
</protein>